<keyword evidence="3" id="KW-1185">Reference proteome</keyword>
<feature type="region of interest" description="Disordered" evidence="1">
    <location>
        <begin position="1"/>
        <end position="28"/>
    </location>
</feature>
<gene>
    <name evidence="2" type="ORF">TIFTF001_030882</name>
</gene>
<accession>A0AA88J4R1</accession>
<dbReference type="AlphaFoldDB" id="A0AA88J4R1"/>
<organism evidence="2 3">
    <name type="scientific">Ficus carica</name>
    <name type="common">Common fig</name>
    <dbReference type="NCBI Taxonomy" id="3494"/>
    <lineage>
        <taxon>Eukaryota</taxon>
        <taxon>Viridiplantae</taxon>
        <taxon>Streptophyta</taxon>
        <taxon>Embryophyta</taxon>
        <taxon>Tracheophyta</taxon>
        <taxon>Spermatophyta</taxon>
        <taxon>Magnoliopsida</taxon>
        <taxon>eudicotyledons</taxon>
        <taxon>Gunneridae</taxon>
        <taxon>Pentapetalae</taxon>
        <taxon>rosids</taxon>
        <taxon>fabids</taxon>
        <taxon>Rosales</taxon>
        <taxon>Moraceae</taxon>
        <taxon>Ficeae</taxon>
        <taxon>Ficus</taxon>
    </lineage>
</organism>
<name>A0AA88J4R1_FICCA</name>
<dbReference type="Proteomes" id="UP001187192">
    <property type="component" value="Unassembled WGS sequence"/>
</dbReference>
<evidence type="ECO:0000256" key="1">
    <source>
        <dbReference type="SAM" id="MobiDB-lite"/>
    </source>
</evidence>
<sequence>MKSSSPSFKRPASHYKALSSDSASRKPRTITEALVRVQGLIECEGLNRTPHAKGLNLDQHGSQFASRQRDNNRP</sequence>
<dbReference type="EMBL" id="BTGU01000117">
    <property type="protein sequence ID" value="GMN61792.1"/>
    <property type="molecule type" value="Genomic_DNA"/>
</dbReference>
<protein>
    <submittedName>
        <fullName evidence="2">Uncharacterized protein</fullName>
    </submittedName>
</protein>
<evidence type="ECO:0000313" key="2">
    <source>
        <dbReference type="EMBL" id="GMN61792.1"/>
    </source>
</evidence>
<evidence type="ECO:0000313" key="3">
    <source>
        <dbReference type="Proteomes" id="UP001187192"/>
    </source>
</evidence>
<comment type="caution">
    <text evidence="2">The sequence shown here is derived from an EMBL/GenBank/DDBJ whole genome shotgun (WGS) entry which is preliminary data.</text>
</comment>
<reference evidence="2" key="1">
    <citation type="submission" date="2023-07" db="EMBL/GenBank/DDBJ databases">
        <title>draft genome sequence of fig (Ficus carica).</title>
        <authorList>
            <person name="Takahashi T."/>
            <person name="Nishimura K."/>
        </authorList>
    </citation>
    <scope>NUCLEOTIDE SEQUENCE</scope>
</reference>
<feature type="region of interest" description="Disordered" evidence="1">
    <location>
        <begin position="49"/>
        <end position="74"/>
    </location>
</feature>
<proteinExistence type="predicted"/>